<evidence type="ECO:0000256" key="9">
    <source>
        <dbReference type="ARBA" id="ARBA00048781"/>
    </source>
</evidence>
<dbReference type="Pfam" id="PF01931">
    <property type="entry name" value="NTPase_I-T"/>
    <property type="match status" value="1"/>
</dbReference>
<evidence type="ECO:0000256" key="10">
    <source>
        <dbReference type="HAMAP-Rule" id="MF_00648"/>
    </source>
</evidence>
<dbReference type="EC" id="3.6.1.73" evidence="10"/>
<comment type="similarity">
    <text evidence="10">Belongs to the YjjX NTPase family.</text>
</comment>
<evidence type="ECO:0000256" key="3">
    <source>
        <dbReference type="ARBA" id="ARBA00022741"/>
    </source>
</evidence>
<evidence type="ECO:0000256" key="8">
    <source>
        <dbReference type="ARBA" id="ARBA00048174"/>
    </source>
</evidence>
<comment type="caution">
    <text evidence="10">Lacks conserved residue(s) required for the propagation of feature annotation.</text>
</comment>
<evidence type="ECO:0000256" key="2">
    <source>
        <dbReference type="ARBA" id="ARBA00022723"/>
    </source>
</evidence>
<evidence type="ECO:0000256" key="6">
    <source>
        <dbReference type="ARBA" id="ARBA00023080"/>
    </source>
</evidence>
<keyword evidence="7 10" id="KW-0464">Manganese</keyword>
<comment type="cofactor">
    <cofactor evidence="10">
        <name>Mg(2+)</name>
        <dbReference type="ChEBI" id="CHEBI:18420"/>
    </cofactor>
    <cofactor evidence="10">
        <name>Mn(2+)</name>
        <dbReference type="ChEBI" id="CHEBI:29035"/>
    </cofactor>
    <text evidence="10">Binds 1 divalent metal cation per subunit; can use either Mg(2+) or Mn(2+).</text>
</comment>
<protein>
    <recommendedName>
        <fullName evidence="10">Probable inosine/xanthosine triphosphatase</fullName>
        <shortName evidence="10">ITPase/XTPase</shortName>
        <ecNumber evidence="10">3.6.1.73</ecNumber>
    </recommendedName>
    <alternativeName>
        <fullName evidence="10">Non-canonical purine NTP phosphatase</fullName>
    </alternativeName>
    <alternativeName>
        <fullName evidence="10">Non-standard purine NTP phosphatase</fullName>
    </alternativeName>
    <alternativeName>
        <fullName evidence="10">Nucleoside-triphosphate phosphatase</fullName>
        <shortName evidence="10">NTPase</shortName>
    </alternativeName>
</protein>
<keyword evidence="4 10" id="KW-0378">Hydrolase</keyword>
<dbReference type="SUPFAM" id="SSF52972">
    <property type="entry name" value="ITPase-like"/>
    <property type="match status" value="1"/>
</dbReference>
<dbReference type="InterPro" id="IPR026533">
    <property type="entry name" value="NTPase/PRRC1"/>
</dbReference>
<dbReference type="GO" id="GO:0000166">
    <property type="term" value="F:nucleotide binding"/>
    <property type="evidence" value="ECO:0007669"/>
    <property type="project" value="UniProtKB-KW"/>
</dbReference>
<gene>
    <name evidence="12" type="primary">yjjX</name>
    <name evidence="12" type="ORF">DRJ31_08520</name>
</gene>
<comment type="function">
    <text evidence="10">Phosphatase that hydrolyzes non-canonical purine nucleotides such as XTP and ITP to their respective diphosphate derivatives. Probably excludes non-canonical purines from DNA/RNA precursor pool, thus preventing their incorporation into DNA/RNA and avoiding chromosomal lesions.</text>
</comment>
<organism evidence="12 13">
    <name type="scientific">Thermoproteota archaeon</name>
    <dbReference type="NCBI Taxonomy" id="2056631"/>
    <lineage>
        <taxon>Archaea</taxon>
        <taxon>Thermoproteota</taxon>
    </lineage>
</organism>
<proteinExistence type="inferred from homology"/>
<dbReference type="GO" id="GO:0006772">
    <property type="term" value="P:thiamine metabolic process"/>
    <property type="evidence" value="ECO:0007669"/>
    <property type="project" value="TreeGrafter"/>
</dbReference>
<dbReference type="Proteomes" id="UP000278475">
    <property type="component" value="Unassembled WGS sequence"/>
</dbReference>
<dbReference type="PANTHER" id="PTHR34699:SF2">
    <property type="entry name" value="NON-CANONICAL PURINE NTP PHOSPHATASE_PRRC1 DOMAIN-CONTAINING PROTEIN"/>
    <property type="match status" value="1"/>
</dbReference>
<dbReference type="InterPro" id="IPR029001">
    <property type="entry name" value="ITPase-like_fam"/>
</dbReference>
<keyword evidence="2 10" id="KW-0479">Metal-binding</keyword>
<comment type="catalytic activity">
    <reaction evidence="9 10">
        <text>XTP + H2O = XDP + phosphate + H(+)</text>
        <dbReference type="Rhea" id="RHEA:28406"/>
        <dbReference type="ChEBI" id="CHEBI:15377"/>
        <dbReference type="ChEBI" id="CHEBI:15378"/>
        <dbReference type="ChEBI" id="CHEBI:43474"/>
        <dbReference type="ChEBI" id="CHEBI:59884"/>
        <dbReference type="ChEBI" id="CHEBI:61314"/>
        <dbReference type="EC" id="3.6.1.73"/>
    </reaction>
</comment>
<evidence type="ECO:0000256" key="1">
    <source>
        <dbReference type="ARBA" id="ARBA00001936"/>
    </source>
</evidence>
<name>A0A497EMX3_9CREN</name>
<dbReference type="AlphaFoldDB" id="A0A497EMX3"/>
<dbReference type="Gene3D" id="3.90.950.10">
    <property type="match status" value="1"/>
</dbReference>
<keyword evidence="3 10" id="KW-0547">Nucleotide-binding</keyword>
<evidence type="ECO:0000256" key="5">
    <source>
        <dbReference type="ARBA" id="ARBA00022842"/>
    </source>
</evidence>
<keyword evidence="6 10" id="KW-0546">Nucleotide metabolism</keyword>
<feature type="domain" description="Non-canonical purine NTP phosphatase/PRRC1" evidence="11">
    <location>
        <begin position="7"/>
        <end position="172"/>
    </location>
</feature>
<evidence type="ECO:0000259" key="11">
    <source>
        <dbReference type="Pfam" id="PF01931"/>
    </source>
</evidence>
<comment type="caution">
    <text evidence="12">The sequence shown here is derived from an EMBL/GenBank/DDBJ whole genome shotgun (WGS) entry which is preliminary data.</text>
</comment>
<sequence>MVRVLVGSENPVKIEATREAFLKYFDNVEVVGIKVGSGVSDQPVNTETFEGAKNRALELKKINEEKGLGANFFVGIEGGIIQLYERWFAFGAVCIIDDRGRTGYGTSSFFELPESIVRELLNGVELGIVMDKLAGEENTKQKYGAIGFFTKGVVSRKDLYVGGIVNALIPFINEKFYQR</sequence>
<dbReference type="EMBL" id="QMQV01000113">
    <property type="protein sequence ID" value="RLE47656.1"/>
    <property type="molecule type" value="Genomic_DNA"/>
</dbReference>
<keyword evidence="5 10" id="KW-0460">Magnesium</keyword>
<dbReference type="PANTHER" id="PTHR34699">
    <property type="match status" value="1"/>
</dbReference>
<evidence type="ECO:0000256" key="7">
    <source>
        <dbReference type="ARBA" id="ARBA00023211"/>
    </source>
</evidence>
<dbReference type="GO" id="GO:0103023">
    <property type="term" value="F:ITPase activity"/>
    <property type="evidence" value="ECO:0007669"/>
    <property type="project" value="UniProtKB-EC"/>
</dbReference>
<evidence type="ECO:0000313" key="12">
    <source>
        <dbReference type="EMBL" id="RLE47656.1"/>
    </source>
</evidence>
<dbReference type="FunFam" id="3.90.950.10:FF:000002">
    <property type="entry name" value="Inosine/xanthosine triphosphatase"/>
    <property type="match status" value="1"/>
</dbReference>
<dbReference type="NCBIfam" id="TIGR00258">
    <property type="entry name" value="inosine/xanthosine triphosphatase"/>
    <property type="match status" value="1"/>
</dbReference>
<dbReference type="InterPro" id="IPR002786">
    <property type="entry name" value="Non_canon_purine_NTPase"/>
</dbReference>
<comment type="subunit">
    <text evidence="10">Homodimer.</text>
</comment>
<comment type="catalytic activity">
    <reaction evidence="8 10">
        <text>ITP + H2O = IDP + phosphate + H(+)</text>
        <dbReference type="Rhea" id="RHEA:28330"/>
        <dbReference type="ChEBI" id="CHEBI:15377"/>
        <dbReference type="ChEBI" id="CHEBI:15378"/>
        <dbReference type="ChEBI" id="CHEBI:43474"/>
        <dbReference type="ChEBI" id="CHEBI:58280"/>
        <dbReference type="ChEBI" id="CHEBI:61402"/>
        <dbReference type="EC" id="3.6.1.73"/>
    </reaction>
</comment>
<dbReference type="GO" id="GO:0009117">
    <property type="term" value="P:nucleotide metabolic process"/>
    <property type="evidence" value="ECO:0007669"/>
    <property type="project" value="UniProtKB-KW"/>
</dbReference>
<dbReference type="GO" id="GO:0046872">
    <property type="term" value="F:metal ion binding"/>
    <property type="evidence" value="ECO:0007669"/>
    <property type="project" value="UniProtKB-KW"/>
</dbReference>
<evidence type="ECO:0000256" key="4">
    <source>
        <dbReference type="ARBA" id="ARBA00022801"/>
    </source>
</evidence>
<comment type="cofactor">
    <cofactor evidence="1">
        <name>Mn(2+)</name>
        <dbReference type="ChEBI" id="CHEBI:29035"/>
    </cofactor>
</comment>
<reference evidence="12 13" key="1">
    <citation type="submission" date="2018-06" db="EMBL/GenBank/DDBJ databases">
        <title>Extensive metabolic versatility and redundancy in microbially diverse, dynamic hydrothermal sediments.</title>
        <authorList>
            <person name="Dombrowski N."/>
            <person name="Teske A."/>
            <person name="Baker B.J."/>
        </authorList>
    </citation>
    <scope>NUCLEOTIDE SEQUENCE [LARGE SCALE GENOMIC DNA]</scope>
    <source>
        <strain evidence="12">B66_G16</strain>
    </source>
</reference>
<accession>A0A497EMX3</accession>
<evidence type="ECO:0000313" key="13">
    <source>
        <dbReference type="Proteomes" id="UP000278475"/>
    </source>
</evidence>
<dbReference type="InterPro" id="IPR050299">
    <property type="entry name" value="YjjX_NTPase"/>
</dbReference>
<dbReference type="HAMAP" id="MF_00648">
    <property type="entry name" value="Non_canon_purine_NTPase_YjjX"/>
    <property type="match status" value="1"/>
</dbReference>